<sequence length="111" mass="12971">MQLYLAYFAISCIKNAIKLYHLQIKKIICRHIHQIQWAADILAFVTMIVLHCYRLSHSGKVCSGTFRLSNDNSEHYLTNRGLLLLAHIVMIWLVLIAQFIVVFTYRVILRP</sequence>
<dbReference type="EMBL" id="CCKQ01015331">
    <property type="protein sequence ID" value="CDW87152.1"/>
    <property type="molecule type" value="Genomic_DNA"/>
</dbReference>
<protein>
    <submittedName>
        <fullName evidence="2">Uncharacterized protein</fullName>
    </submittedName>
</protein>
<feature type="transmembrane region" description="Helical" evidence="1">
    <location>
        <begin position="35"/>
        <end position="56"/>
    </location>
</feature>
<keyword evidence="1" id="KW-1133">Transmembrane helix</keyword>
<evidence type="ECO:0000256" key="1">
    <source>
        <dbReference type="SAM" id="Phobius"/>
    </source>
</evidence>
<reference evidence="2 3" key="1">
    <citation type="submission" date="2014-06" db="EMBL/GenBank/DDBJ databases">
        <authorList>
            <person name="Swart Estienne"/>
        </authorList>
    </citation>
    <scope>NUCLEOTIDE SEQUENCE [LARGE SCALE GENOMIC DNA]</scope>
    <source>
        <strain evidence="2 3">130c</strain>
    </source>
</reference>
<evidence type="ECO:0000313" key="2">
    <source>
        <dbReference type="EMBL" id="CDW87152.1"/>
    </source>
</evidence>
<dbReference type="AlphaFoldDB" id="A0A078B1C3"/>
<keyword evidence="1" id="KW-0812">Transmembrane</keyword>
<gene>
    <name evidence="2" type="primary">Contig7091.g7584</name>
    <name evidence="2" type="ORF">STYLEM_16254</name>
</gene>
<keyword evidence="3" id="KW-1185">Reference proteome</keyword>
<feature type="transmembrane region" description="Helical" evidence="1">
    <location>
        <begin position="82"/>
        <end position="105"/>
    </location>
</feature>
<accession>A0A078B1C3</accession>
<name>A0A078B1C3_STYLE</name>
<organism evidence="2 3">
    <name type="scientific">Stylonychia lemnae</name>
    <name type="common">Ciliate</name>
    <dbReference type="NCBI Taxonomy" id="5949"/>
    <lineage>
        <taxon>Eukaryota</taxon>
        <taxon>Sar</taxon>
        <taxon>Alveolata</taxon>
        <taxon>Ciliophora</taxon>
        <taxon>Intramacronucleata</taxon>
        <taxon>Spirotrichea</taxon>
        <taxon>Stichotrichia</taxon>
        <taxon>Sporadotrichida</taxon>
        <taxon>Oxytrichidae</taxon>
        <taxon>Stylonychinae</taxon>
        <taxon>Stylonychia</taxon>
    </lineage>
</organism>
<dbReference type="Proteomes" id="UP000039865">
    <property type="component" value="Unassembled WGS sequence"/>
</dbReference>
<dbReference type="InParanoid" id="A0A078B1C3"/>
<proteinExistence type="predicted"/>
<evidence type="ECO:0000313" key="3">
    <source>
        <dbReference type="Proteomes" id="UP000039865"/>
    </source>
</evidence>
<keyword evidence="1" id="KW-0472">Membrane</keyword>